<proteinExistence type="predicted"/>
<accession>W9ZGP7</accession>
<dbReference type="AlphaFoldDB" id="W9ZGP7"/>
<evidence type="ECO:0000256" key="2">
    <source>
        <dbReference type="ARBA" id="ARBA00022833"/>
    </source>
</evidence>
<dbReference type="Proteomes" id="UP000019484">
    <property type="component" value="Unassembled WGS sequence"/>
</dbReference>
<dbReference type="HOGENOM" id="CLU_031980_0_0_1"/>
<evidence type="ECO:0000256" key="6">
    <source>
        <dbReference type="ARBA" id="ARBA00023242"/>
    </source>
</evidence>
<evidence type="ECO:0000256" key="5">
    <source>
        <dbReference type="ARBA" id="ARBA00023163"/>
    </source>
</evidence>
<organism evidence="7 8">
    <name type="scientific">Capronia coronata CBS 617.96</name>
    <dbReference type="NCBI Taxonomy" id="1182541"/>
    <lineage>
        <taxon>Eukaryota</taxon>
        <taxon>Fungi</taxon>
        <taxon>Dikarya</taxon>
        <taxon>Ascomycota</taxon>
        <taxon>Pezizomycotina</taxon>
        <taxon>Eurotiomycetes</taxon>
        <taxon>Chaetothyriomycetidae</taxon>
        <taxon>Chaetothyriales</taxon>
        <taxon>Herpotrichiellaceae</taxon>
        <taxon>Capronia</taxon>
    </lineage>
</organism>
<evidence type="ECO:0000256" key="4">
    <source>
        <dbReference type="ARBA" id="ARBA00023125"/>
    </source>
</evidence>
<sequence length="530" mass="60405">MNEPNAAVLGFLVVAPAVAPGDEIRPRCLRCVKAGRFCEGYNQPKAWLFEPSTSLSPGDEIAPWFNTASPYRFFDDDSELYRPTQYFMECTGPRIASYFSEMMDSFLDNKPLVKYSSVQAWSFWNTLVIQASEIHSCVRYSLAALSSLHEWIDFSKRTPWQNHAFTLHYTKAIGKINQSQGGLPLEIVLICCLLFAHCEFLMGASVAGLTHLRAGDRIISESRKKNAILAPEISESIEPIIRGFLAKSETYELREIAGPQDESSEDKTYALPAMPETFQDLAQANQYLQQTVYFVLLLELGQPRHLSSMTPSVRKYVNDWATAFGRWKARFELEDPLMKDWQLLLLAQHRMALLILKALQPEYDKMYSRAAADFRIMLAQLRAFLRSGYTNMDPKNDGDMVLKFHLGFIAPLYFIATQCRVREIRHNALQALKDLKVIEGHWNSCVAYAIAKTAIELEERFQGKNPSMPTRVKVDCVDRARHGTISMRYRKLPGTGATDDFATMEISEPACHREVNMQWVSISASRYRRV</sequence>
<name>W9ZGP7_9EURO</name>
<dbReference type="EMBL" id="AMWN01000002">
    <property type="protein sequence ID" value="EXJ93684.1"/>
    <property type="molecule type" value="Genomic_DNA"/>
</dbReference>
<gene>
    <name evidence="7" type="ORF">A1O1_02076</name>
</gene>
<protein>
    <recommendedName>
        <fullName evidence="9">Zn(2)-C6 fungal-type domain-containing protein</fullName>
    </recommendedName>
</protein>
<keyword evidence="2" id="KW-0862">Zinc</keyword>
<keyword evidence="4" id="KW-0238">DNA-binding</keyword>
<dbReference type="RefSeq" id="XP_007721178.1">
    <property type="nucleotide sequence ID" value="XM_007722988.1"/>
</dbReference>
<dbReference type="PANTHER" id="PTHR36206">
    <property type="entry name" value="ASPERCRYPTIN BIOSYNTHESIS CLUSTER-SPECIFIC TRANSCRIPTION REGULATOR ATNN-RELATED"/>
    <property type="match status" value="1"/>
</dbReference>
<dbReference type="InterPro" id="IPR052360">
    <property type="entry name" value="Transcr_Regulatory_Proteins"/>
</dbReference>
<comment type="caution">
    <text evidence="7">The sequence shown here is derived from an EMBL/GenBank/DDBJ whole genome shotgun (WGS) entry which is preliminary data.</text>
</comment>
<evidence type="ECO:0000313" key="8">
    <source>
        <dbReference type="Proteomes" id="UP000019484"/>
    </source>
</evidence>
<dbReference type="GeneID" id="19156977"/>
<keyword evidence="1" id="KW-0479">Metal-binding</keyword>
<evidence type="ECO:0008006" key="9">
    <source>
        <dbReference type="Google" id="ProtNLM"/>
    </source>
</evidence>
<evidence type="ECO:0000256" key="1">
    <source>
        <dbReference type="ARBA" id="ARBA00022723"/>
    </source>
</evidence>
<keyword evidence="6" id="KW-0539">Nucleus</keyword>
<keyword evidence="8" id="KW-1185">Reference proteome</keyword>
<reference evidence="7 8" key="1">
    <citation type="submission" date="2013-03" db="EMBL/GenBank/DDBJ databases">
        <title>The Genome Sequence of Capronia coronata CBS 617.96.</title>
        <authorList>
            <consortium name="The Broad Institute Genomics Platform"/>
            <person name="Cuomo C."/>
            <person name="de Hoog S."/>
            <person name="Gorbushina A."/>
            <person name="Walker B."/>
            <person name="Young S.K."/>
            <person name="Zeng Q."/>
            <person name="Gargeya S."/>
            <person name="Fitzgerald M."/>
            <person name="Haas B."/>
            <person name="Abouelleil A."/>
            <person name="Allen A.W."/>
            <person name="Alvarado L."/>
            <person name="Arachchi H.M."/>
            <person name="Berlin A.M."/>
            <person name="Chapman S.B."/>
            <person name="Gainer-Dewar J."/>
            <person name="Goldberg J."/>
            <person name="Griggs A."/>
            <person name="Gujja S."/>
            <person name="Hansen M."/>
            <person name="Howarth C."/>
            <person name="Imamovic A."/>
            <person name="Ireland A."/>
            <person name="Larimer J."/>
            <person name="McCowan C."/>
            <person name="Murphy C."/>
            <person name="Pearson M."/>
            <person name="Poon T.W."/>
            <person name="Priest M."/>
            <person name="Roberts A."/>
            <person name="Saif S."/>
            <person name="Shea T."/>
            <person name="Sisk P."/>
            <person name="Sykes S."/>
            <person name="Wortman J."/>
            <person name="Nusbaum C."/>
            <person name="Birren B."/>
        </authorList>
    </citation>
    <scope>NUCLEOTIDE SEQUENCE [LARGE SCALE GENOMIC DNA]</scope>
    <source>
        <strain evidence="7 8">CBS 617.96</strain>
    </source>
</reference>
<keyword evidence="3" id="KW-0805">Transcription regulation</keyword>
<keyword evidence="5" id="KW-0804">Transcription</keyword>
<evidence type="ECO:0000256" key="3">
    <source>
        <dbReference type="ARBA" id="ARBA00023015"/>
    </source>
</evidence>
<dbReference type="STRING" id="1182541.W9ZGP7"/>
<dbReference type="GO" id="GO:0003677">
    <property type="term" value="F:DNA binding"/>
    <property type="evidence" value="ECO:0007669"/>
    <property type="project" value="UniProtKB-KW"/>
</dbReference>
<dbReference type="PANTHER" id="PTHR36206:SF13">
    <property type="entry name" value="TRANSCRIPTIONAL REGULATORY PROTEIN MOC3"/>
    <property type="match status" value="1"/>
</dbReference>
<evidence type="ECO:0000313" key="7">
    <source>
        <dbReference type="EMBL" id="EXJ93684.1"/>
    </source>
</evidence>
<dbReference type="OrthoDB" id="2593732at2759"/>
<dbReference type="GO" id="GO:0046872">
    <property type="term" value="F:metal ion binding"/>
    <property type="evidence" value="ECO:0007669"/>
    <property type="project" value="UniProtKB-KW"/>
</dbReference>